<protein>
    <submittedName>
        <fullName evidence="1">Uncharacterized protein</fullName>
    </submittedName>
</protein>
<proteinExistence type="predicted"/>
<comment type="caution">
    <text evidence="1">The sequence shown here is derived from an EMBL/GenBank/DDBJ whole genome shotgun (WGS) entry which is preliminary data.</text>
</comment>
<dbReference type="Proteomes" id="UP000681720">
    <property type="component" value="Unassembled WGS sequence"/>
</dbReference>
<evidence type="ECO:0000313" key="2">
    <source>
        <dbReference type="Proteomes" id="UP000681720"/>
    </source>
</evidence>
<dbReference type="EMBL" id="CAJOBJ010061394">
    <property type="protein sequence ID" value="CAF4419288.1"/>
    <property type="molecule type" value="Genomic_DNA"/>
</dbReference>
<reference evidence="1" key="1">
    <citation type="submission" date="2021-02" db="EMBL/GenBank/DDBJ databases">
        <authorList>
            <person name="Nowell W R."/>
        </authorList>
    </citation>
    <scope>NUCLEOTIDE SEQUENCE</scope>
</reference>
<sequence length="85" mass="9378">MIKTEINGLNHIEPTEIKNVDLKRIVTAPFAKSITRCITQVTVYFKDIDAYGQDSIILCDSPDFGDTNGPEVDIANGIAIVRAIR</sequence>
<dbReference type="AlphaFoldDB" id="A0A8S2VUT9"/>
<gene>
    <name evidence="1" type="ORF">GIL414_LOCUS31005</name>
</gene>
<feature type="non-terminal residue" evidence="1">
    <location>
        <position position="85"/>
    </location>
</feature>
<name>A0A8S2VUT9_9BILA</name>
<accession>A0A8S2VUT9</accession>
<organism evidence="1 2">
    <name type="scientific">Rotaria magnacalcarata</name>
    <dbReference type="NCBI Taxonomy" id="392030"/>
    <lineage>
        <taxon>Eukaryota</taxon>
        <taxon>Metazoa</taxon>
        <taxon>Spiralia</taxon>
        <taxon>Gnathifera</taxon>
        <taxon>Rotifera</taxon>
        <taxon>Eurotatoria</taxon>
        <taxon>Bdelloidea</taxon>
        <taxon>Philodinida</taxon>
        <taxon>Philodinidae</taxon>
        <taxon>Rotaria</taxon>
    </lineage>
</organism>
<evidence type="ECO:0000313" key="1">
    <source>
        <dbReference type="EMBL" id="CAF4419288.1"/>
    </source>
</evidence>